<dbReference type="GeneID" id="73796521"/>
<keyword evidence="7" id="KW-1185">Reference proteome</keyword>
<dbReference type="InterPro" id="IPR001173">
    <property type="entry name" value="Glyco_trans_2-like"/>
</dbReference>
<name>A0A4R3TB30_9FIRM</name>
<dbReference type="Pfam" id="PF00535">
    <property type="entry name" value="Glycos_transf_2"/>
    <property type="match status" value="1"/>
</dbReference>
<gene>
    <name evidence="6" type="ORF">EDD61_11256</name>
</gene>
<dbReference type="EMBL" id="SMBP01000012">
    <property type="protein sequence ID" value="TCU59028.1"/>
    <property type="molecule type" value="Genomic_DNA"/>
</dbReference>
<sequence length="298" mass="34444">MDKIIAVIVSYNRKKLLKEALEHLLHQQNVKFDILIIDNASTDGTKEYIVDYLQKDNILYHNTGANLGGAGGFSLGVKMGVEKGYDYVWIMDDDTMVKENALDELLKAKEILKGNFGFLCSDVRWIDGSACAMNVPNIDENWIQDSAYLENGIVKVKQCSFVSCFIPSRVVKKVGLPIKEFFIWGDDAEYTKRISLQYPCYFVARSKVIHKMLSNTPTDIVAESSDRLFRYNYAYRNMYYVKKLEGGKLNMLLFYYRTFLEIVRILKSKGKGKGKKIRILCKSMHQRKKFHPEIEYIE</sequence>
<evidence type="ECO:0000313" key="6">
    <source>
        <dbReference type="EMBL" id="TCU59028.1"/>
    </source>
</evidence>
<keyword evidence="4 6" id="KW-0808">Transferase</keyword>
<keyword evidence="3" id="KW-0328">Glycosyltransferase</keyword>
<evidence type="ECO:0000256" key="2">
    <source>
        <dbReference type="ARBA" id="ARBA00006739"/>
    </source>
</evidence>
<dbReference type="Gene3D" id="3.90.550.10">
    <property type="entry name" value="Spore Coat Polysaccharide Biosynthesis Protein SpsA, Chain A"/>
    <property type="match status" value="1"/>
</dbReference>
<dbReference type="AlphaFoldDB" id="A0A4R3TB30"/>
<dbReference type="CDD" id="cd04185">
    <property type="entry name" value="GT_2_like_b"/>
    <property type="match status" value="1"/>
</dbReference>
<accession>A0A4R3TB30</accession>
<dbReference type="InterPro" id="IPR029044">
    <property type="entry name" value="Nucleotide-diphossugar_trans"/>
</dbReference>
<dbReference type="Proteomes" id="UP000295773">
    <property type="component" value="Unassembled WGS sequence"/>
</dbReference>
<organism evidence="6 7">
    <name type="scientific">Longicatena caecimuris</name>
    <dbReference type="NCBI Taxonomy" id="1796635"/>
    <lineage>
        <taxon>Bacteria</taxon>
        <taxon>Bacillati</taxon>
        <taxon>Bacillota</taxon>
        <taxon>Erysipelotrichia</taxon>
        <taxon>Erysipelotrichales</taxon>
        <taxon>Erysipelotrichaceae</taxon>
        <taxon>Longicatena</taxon>
    </lineage>
</organism>
<evidence type="ECO:0000313" key="7">
    <source>
        <dbReference type="Proteomes" id="UP000295773"/>
    </source>
</evidence>
<comment type="similarity">
    <text evidence="2">Belongs to the glycosyltransferase 2 family.</text>
</comment>
<proteinExistence type="inferred from homology"/>
<dbReference type="GO" id="GO:0016757">
    <property type="term" value="F:glycosyltransferase activity"/>
    <property type="evidence" value="ECO:0007669"/>
    <property type="project" value="UniProtKB-KW"/>
</dbReference>
<evidence type="ECO:0000256" key="3">
    <source>
        <dbReference type="ARBA" id="ARBA00022676"/>
    </source>
</evidence>
<comment type="caution">
    <text evidence="6">The sequence shown here is derived from an EMBL/GenBank/DDBJ whole genome shotgun (WGS) entry which is preliminary data.</text>
</comment>
<evidence type="ECO:0000256" key="1">
    <source>
        <dbReference type="ARBA" id="ARBA00004776"/>
    </source>
</evidence>
<dbReference type="PANTHER" id="PTHR43179:SF12">
    <property type="entry name" value="GALACTOFURANOSYLTRANSFERASE GLFT2"/>
    <property type="match status" value="1"/>
</dbReference>
<evidence type="ECO:0000259" key="5">
    <source>
        <dbReference type="Pfam" id="PF00535"/>
    </source>
</evidence>
<evidence type="ECO:0000256" key="4">
    <source>
        <dbReference type="ARBA" id="ARBA00022679"/>
    </source>
</evidence>
<protein>
    <submittedName>
        <fullName evidence="6">GT2 family glycosyltransferase</fullName>
    </submittedName>
</protein>
<reference evidence="6 7" key="1">
    <citation type="submission" date="2019-03" db="EMBL/GenBank/DDBJ databases">
        <title>Genomic Encyclopedia of Type Strains, Phase IV (KMG-IV): sequencing the most valuable type-strain genomes for metagenomic binning, comparative biology and taxonomic classification.</title>
        <authorList>
            <person name="Goeker M."/>
        </authorList>
    </citation>
    <scope>NUCLEOTIDE SEQUENCE [LARGE SCALE GENOMIC DNA]</scope>
    <source>
        <strain evidence="6 7">DSM 29481</strain>
    </source>
</reference>
<dbReference type="PANTHER" id="PTHR43179">
    <property type="entry name" value="RHAMNOSYLTRANSFERASE WBBL"/>
    <property type="match status" value="1"/>
</dbReference>
<feature type="domain" description="Glycosyltransferase 2-like" evidence="5">
    <location>
        <begin position="7"/>
        <end position="108"/>
    </location>
</feature>
<dbReference type="SUPFAM" id="SSF53448">
    <property type="entry name" value="Nucleotide-diphospho-sugar transferases"/>
    <property type="match status" value="1"/>
</dbReference>
<comment type="pathway">
    <text evidence="1">Cell wall biogenesis; cell wall polysaccharide biosynthesis.</text>
</comment>
<dbReference type="RefSeq" id="WP_008686997.1">
    <property type="nucleotide sequence ID" value="NZ_AP024510.1"/>
</dbReference>